<evidence type="ECO:0000256" key="2">
    <source>
        <dbReference type="ARBA" id="ARBA00023242"/>
    </source>
</evidence>
<feature type="region of interest" description="Disordered" evidence="3">
    <location>
        <begin position="194"/>
        <end position="221"/>
    </location>
</feature>
<evidence type="ECO:0000256" key="3">
    <source>
        <dbReference type="SAM" id="MobiDB-lite"/>
    </source>
</evidence>
<name>A0AAD1ZAI0_9LAMI</name>
<evidence type="ECO:0000256" key="1">
    <source>
        <dbReference type="ARBA" id="ARBA00004123"/>
    </source>
</evidence>
<dbReference type="PANTHER" id="PTHR33172:SF96">
    <property type="entry name" value="PROTEIN OXIDATIVE STRESS 3 LIKE 3"/>
    <property type="match status" value="1"/>
</dbReference>
<evidence type="ECO:0000313" key="5">
    <source>
        <dbReference type="Proteomes" id="UP000834106"/>
    </source>
</evidence>
<feature type="region of interest" description="Disordered" evidence="3">
    <location>
        <begin position="106"/>
        <end position="133"/>
    </location>
</feature>
<keyword evidence="2" id="KW-0539">Nucleus</keyword>
<proteinExistence type="predicted"/>
<evidence type="ECO:0000313" key="4">
    <source>
        <dbReference type="EMBL" id="CAI9765965.1"/>
    </source>
</evidence>
<dbReference type="AlphaFoldDB" id="A0AAD1ZAI0"/>
<dbReference type="PANTHER" id="PTHR33172">
    <property type="entry name" value="OS08G0516900 PROTEIN"/>
    <property type="match status" value="1"/>
</dbReference>
<dbReference type="EMBL" id="OU503043">
    <property type="protein sequence ID" value="CAI9765965.1"/>
    <property type="molecule type" value="Genomic_DNA"/>
</dbReference>
<dbReference type="GO" id="GO:0005634">
    <property type="term" value="C:nucleus"/>
    <property type="evidence" value="ECO:0007669"/>
    <property type="project" value="UniProtKB-SubCell"/>
</dbReference>
<dbReference type="Proteomes" id="UP000834106">
    <property type="component" value="Chromosome 8"/>
</dbReference>
<gene>
    <name evidence="4" type="ORF">FPE_LOCUS13395</name>
</gene>
<accession>A0AAD1ZAI0</accession>
<dbReference type="InterPro" id="IPR051992">
    <property type="entry name" value="OxStress_Response_Reg"/>
</dbReference>
<organism evidence="4 5">
    <name type="scientific">Fraxinus pennsylvanica</name>
    <dbReference type="NCBI Taxonomy" id="56036"/>
    <lineage>
        <taxon>Eukaryota</taxon>
        <taxon>Viridiplantae</taxon>
        <taxon>Streptophyta</taxon>
        <taxon>Embryophyta</taxon>
        <taxon>Tracheophyta</taxon>
        <taxon>Spermatophyta</taxon>
        <taxon>Magnoliopsida</taxon>
        <taxon>eudicotyledons</taxon>
        <taxon>Gunneridae</taxon>
        <taxon>Pentapetalae</taxon>
        <taxon>asterids</taxon>
        <taxon>lamiids</taxon>
        <taxon>Lamiales</taxon>
        <taxon>Oleaceae</taxon>
        <taxon>Oleeae</taxon>
        <taxon>Fraxinus</taxon>
    </lineage>
</organism>
<keyword evidence="5" id="KW-1185">Reference proteome</keyword>
<dbReference type="GO" id="GO:0006950">
    <property type="term" value="P:response to stress"/>
    <property type="evidence" value="ECO:0007669"/>
    <property type="project" value="UniProtKB-ARBA"/>
</dbReference>
<comment type="subcellular location">
    <subcellularLocation>
        <location evidence="1">Nucleus</location>
    </subcellularLocation>
</comment>
<protein>
    <submittedName>
        <fullName evidence="4">Uncharacterized protein</fullName>
    </submittedName>
</protein>
<reference evidence="4" key="1">
    <citation type="submission" date="2023-05" db="EMBL/GenBank/DDBJ databases">
        <authorList>
            <person name="Huff M."/>
        </authorList>
    </citation>
    <scope>NUCLEOTIDE SEQUENCE</scope>
</reference>
<sequence>MNEKLILDELKDCPEIISCFGEKIADFGLAKRVGRENSPSLVIRGFQQWRRRSISSCRYHLRLGRTVMSHTSRGRDIGKPDDAYTRKQKNLLAYNNFWDMNRNSTLRSNNGGISKRPANSRSGLTQAENMSHSESNNSVIYISKSSSPGCCPVIATTHLSSIKDIGKPDDAYTRKQKNLLAYNNFWDMNRNSTLRSNNGGISKRPANSRSGLTQAENMSHSESNNSVIYISKSSSPGCCPVIATTQ</sequence>